<reference evidence="4 5" key="1">
    <citation type="submission" date="2018-08" db="EMBL/GenBank/DDBJ databases">
        <title>Lysobacter weifangensis sp. nov., a new member of the family 'Xanthomonadaceae', isolated from soil in a farmland.</title>
        <authorList>
            <person name="Zhao H."/>
        </authorList>
    </citation>
    <scope>NUCLEOTIDE SEQUENCE [LARGE SCALE GENOMIC DNA]</scope>
    <source>
        <strain evidence="4 5">WF-2</strain>
    </source>
</reference>
<dbReference type="GO" id="GO:0005737">
    <property type="term" value="C:cytoplasm"/>
    <property type="evidence" value="ECO:0007669"/>
    <property type="project" value="InterPro"/>
</dbReference>
<dbReference type="InterPro" id="IPR010987">
    <property type="entry name" value="Glutathione-S-Trfase_C-like"/>
</dbReference>
<dbReference type="GO" id="GO:0006749">
    <property type="term" value="P:glutathione metabolic process"/>
    <property type="evidence" value="ECO:0007669"/>
    <property type="project" value="TreeGrafter"/>
</dbReference>
<dbReference type="CDD" id="cd03191">
    <property type="entry name" value="GST_C_Zeta"/>
    <property type="match status" value="1"/>
</dbReference>
<dbReference type="GO" id="GO:0004364">
    <property type="term" value="F:glutathione transferase activity"/>
    <property type="evidence" value="ECO:0007669"/>
    <property type="project" value="TreeGrafter"/>
</dbReference>
<evidence type="ECO:0000313" key="5">
    <source>
        <dbReference type="Proteomes" id="UP000262917"/>
    </source>
</evidence>
<dbReference type="InterPro" id="IPR036249">
    <property type="entry name" value="Thioredoxin-like_sf"/>
</dbReference>
<dbReference type="Pfam" id="PF13410">
    <property type="entry name" value="GST_C_2"/>
    <property type="match status" value="1"/>
</dbReference>
<dbReference type="InterPro" id="IPR036282">
    <property type="entry name" value="Glutathione-S-Trfase_C_sf"/>
</dbReference>
<dbReference type="RefSeq" id="WP_117202631.1">
    <property type="nucleotide sequence ID" value="NZ_JBHTBK010000047.1"/>
</dbReference>
<dbReference type="OrthoDB" id="509852at2"/>
<dbReference type="GO" id="GO:0016034">
    <property type="term" value="F:maleylacetoacetate isomerase activity"/>
    <property type="evidence" value="ECO:0007669"/>
    <property type="project" value="UniProtKB-EC"/>
</dbReference>
<dbReference type="Gene3D" id="1.20.1050.10">
    <property type="match status" value="1"/>
</dbReference>
<evidence type="ECO:0000256" key="1">
    <source>
        <dbReference type="ARBA" id="ARBA00010007"/>
    </source>
</evidence>
<protein>
    <submittedName>
        <fullName evidence="4">Maleylacetoacetate isomerase</fullName>
        <ecNumber evidence="4">5.2.1.2</ecNumber>
    </submittedName>
</protein>
<keyword evidence="4" id="KW-0413">Isomerase</keyword>
<evidence type="ECO:0000259" key="3">
    <source>
        <dbReference type="PROSITE" id="PS50405"/>
    </source>
</evidence>
<dbReference type="PROSITE" id="PS50405">
    <property type="entry name" value="GST_CTER"/>
    <property type="match status" value="1"/>
</dbReference>
<dbReference type="EC" id="5.2.1.2" evidence="4"/>
<dbReference type="AlphaFoldDB" id="A0A372DMK9"/>
<dbReference type="SUPFAM" id="SSF52833">
    <property type="entry name" value="Thioredoxin-like"/>
    <property type="match status" value="1"/>
</dbReference>
<dbReference type="Proteomes" id="UP000262917">
    <property type="component" value="Unassembled WGS sequence"/>
</dbReference>
<organism evidence="4 5">
    <name type="scientific">Cognatiluteimonas weifangensis</name>
    <dbReference type="NCBI Taxonomy" id="2303539"/>
    <lineage>
        <taxon>Bacteria</taxon>
        <taxon>Pseudomonadati</taxon>
        <taxon>Pseudomonadota</taxon>
        <taxon>Gammaproteobacteria</taxon>
        <taxon>Lysobacterales</taxon>
        <taxon>Lysobacteraceae</taxon>
        <taxon>Cognatiluteimonas</taxon>
    </lineage>
</organism>
<gene>
    <name evidence="4" type="primary">maiA</name>
    <name evidence="4" type="ORF">D0Y53_07705</name>
</gene>
<dbReference type="PANTHER" id="PTHR42673">
    <property type="entry name" value="MALEYLACETOACETATE ISOMERASE"/>
    <property type="match status" value="1"/>
</dbReference>
<feature type="domain" description="GST N-terminal" evidence="2">
    <location>
        <begin position="3"/>
        <end position="86"/>
    </location>
</feature>
<dbReference type="NCBIfam" id="TIGR01262">
    <property type="entry name" value="maiA"/>
    <property type="match status" value="1"/>
</dbReference>
<dbReference type="InterPro" id="IPR040079">
    <property type="entry name" value="Glutathione_S-Trfase"/>
</dbReference>
<accession>A0A372DMK9</accession>
<dbReference type="InterPro" id="IPR005955">
    <property type="entry name" value="GST_Zeta"/>
</dbReference>
<dbReference type="SUPFAM" id="SSF47616">
    <property type="entry name" value="GST C-terminal domain-like"/>
    <property type="match status" value="1"/>
</dbReference>
<evidence type="ECO:0000313" key="4">
    <source>
        <dbReference type="EMBL" id="RFP60572.1"/>
    </source>
</evidence>
<dbReference type="GO" id="GO:0006559">
    <property type="term" value="P:L-phenylalanine catabolic process"/>
    <property type="evidence" value="ECO:0007669"/>
    <property type="project" value="TreeGrafter"/>
</dbReference>
<name>A0A372DMK9_9GAMM</name>
<proteinExistence type="inferred from homology"/>
<comment type="similarity">
    <text evidence="1">Belongs to the GST superfamily. Zeta family.</text>
</comment>
<dbReference type="CDD" id="cd03042">
    <property type="entry name" value="GST_N_Zeta"/>
    <property type="match status" value="1"/>
</dbReference>
<comment type="caution">
    <text evidence="4">The sequence shown here is derived from an EMBL/GenBank/DDBJ whole genome shotgun (WGS) entry which is preliminary data.</text>
</comment>
<dbReference type="InterPro" id="IPR034333">
    <property type="entry name" value="GST_Zeta_N"/>
</dbReference>
<dbReference type="SFLD" id="SFLDS00019">
    <property type="entry name" value="Glutathione_Transferase_(cytos"/>
    <property type="match status" value="1"/>
</dbReference>
<dbReference type="SFLD" id="SFLDG00358">
    <property type="entry name" value="Main_(cytGST)"/>
    <property type="match status" value="1"/>
</dbReference>
<dbReference type="Pfam" id="PF13417">
    <property type="entry name" value="GST_N_3"/>
    <property type="match status" value="1"/>
</dbReference>
<dbReference type="EMBL" id="QVPD01000006">
    <property type="protein sequence ID" value="RFP60572.1"/>
    <property type="molecule type" value="Genomic_DNA"/>
</dbReference>
<feature type="domain" description="GST C-terminal" evidence="3">
    <location>
        <begin position="91"/>
        <end position="219"/>
    </location>
</feature>
<sequence>MIDRLCLYSYWRSSAAYRVRIGLNLKGLAYEIMPVHLLRGGGEQHADSYRATNPQQLVPVLQHGQRTLRQSLAILEYLDEMWPTPALLPATARDRQRVRALAQVVACEIHPLNNLRVLQYFERDWGVPQAERDVWVRHWIGEGFAAFEALLQDHPSTGAFCDGNVPTIADCCLVPQVYNARRYGIDLTPYPTIVRIEQACLALPAFDAARPERQPDAPNQA</sequence>
<keyword evidence="5" id="KW-1185">Reference proteome</keyword>
<dbReference type="FunFam" id="1.20.1050.10:FF:000017">
    <property type="entry name" value="Maleylacetoacetate isomerase"/>
    <property type="match status" value="1"/>
</dbReference>
<dbReference type="InterPro" id="IPR034330">
    <property type="entry name" value="GST_Zeta_C"/>
</dbReference>
<dbReference type="PANTHER" id="PTHR42673:SF21">
    <property type="entry name" value="GLUTATHIONE S-TRANSFERASE YFCF"/>
    <property type="match status" value="1"/>
</dbReference>
<evidence type="ECO:0000259" key="2">
    <source>
        <dbReference type="PROSITE" id="PS50404"/>
    </source>
</evidence>
<dbReference type="Gene3D" id="3.40.30.10">
    <property type="entry name" value="Glutaredoxin"/>
    <property type="match status" value="1"/>
</dbReference>
<dbReference type="PROSITE" id="PS50404">
    <property type="entry name" value="GST_NTER"/>
    <property type="match status" value="1"/>
</dbReference>
<dbReference type="InterPro" id="IPR004045">
    <property type="entry name" value="Glutathione_S-Trfase_N"/>
</dbReference>